<feature type="domain" description="Putative Flp pilus-assembly TadG-like N-terminal" evidence="1">
    <location>
        <begin position="30"/>
        <end position="75"/>
    </location>
</feature>
<dbReference type="Pfam" id="PF13400">
    <property type="entry name" value="Tad"/>
    <property type="match status" value="1"/>
</dbReference>
<evidence type="ECO:0000259" key="1">
    <source>
        <dbReference type="Pfam" id="PF13400"/>
    </source>
</evidence>
<evidence type="ECO:0000313" key="2">
    <source>
        <dbReference type="EMBL" id="MFC1455612.1"/>
    </source>
</evidence>
<dbReference type="RefSeq" id="WP_377028744.1">
    <property type="nucleotide sequence ID" value="NZ_JBHOMY010000009.1"/>
</dbReference>
<name>A0ABV6Y3L9_9HYPH</name>
<comment type="caution">
    <text evidence="2">The sequence shown here is derived from an EMBL/GenBank/DDBJ whole genome shotgun (WGS) entry which is preliminary data.</text>
</comment>
<reference evidence="2 3" key="1">
    <citation type="submission" date="2024-09" db="EMBL/GenBank/DDBJ databases">
        <title>Nodulacao em especies de Leguminosae Basais da Amazonia e Caracterizacao dos Rizobios e Bacterias Associadas aos Nodulos.</title>
        <authorList>
            <person name="Jambeiro I.C.A."/>
            <person name="Lopes I.S."/>
            <person name="Aguiar E.R.G.R."/>
            <person name="Santos A.F.J."/>
            <person name="Dos Santos J.M.F."/>
            <person name="Gross E."/>
        </authorList>
    </citation>
    <scope>NUCLEOTIDE SEQUENCE [LARGE SCALE GENOMIC DNA]</scope>
    <source>
        <strain evidence="2 3">BRUESC1165</strain>
    </source>
</reference>
<keyword evidence="3" id="KW-1185">Reference proteome</keyword>
<dbReference type="Proteomes" id="UP001593940">
    <property type="component" value="Unassembled WGS sequence"/>
</dbReference>
<accession>A0ABV6Y3L9</accession>
<protein>
    <submittedName>
        <fullName evidence="2">Pilus assembly protein TadG-related protein</fullName>
    </submittedName>
</protein>
<gene>
    <name evidence="2" type="ORF">ACETIH_02480</name>
</gene>
<proteinExistence type="predicted"/>
<dbReference type="InterPro" id="IPR028087">
    <property type="entry name" value="Tad_N"/>
</dbReference>
<dbReference type="EMBL" id="JBHOMY010000009">
    <property type="protein sequence ID" value="MFC1455612.1"/>
    <property type="molecule type" value="Genomic_DNA"/>
</dbReference>
<evidence type="ECO:0000313" key="3">
    <source>
        <dbReference type="Proteomes" id="UP001593940"/>
    </source>
</evidence>
<organism evidence="2 3">
    <name type="scientific">Microvirga arabica</name>
    <dbReference type="NCBI Taxonomy" id="1128671"/>
    <lineage>
        <taxon>Bacteria</taxon>
        <taxon>Pseudomonadati</taxon>
        <taxon>Pseudomonadota</taxon>
        <taxon>Alphaproteobacteria</taxon>
        <taxon>Hyphomicrobiales</taxon>
        <taxon>Methylobacteriaceae</taxon>
        <taxon>Microvirga</taxon>
    </lineage>
</organism>
<sequence>MLEMSHMNRLSCWAKYIESGVARLRADERGAAAVVMALVSPVLIGGMALGAETGYWYYTQRKLQHAADVAAHAAGVRKRVGDSQARLEQAAMQVAARSGFIPVKTTEGQTQTIANLTVHTPPKSGAFTDQSGAVEVSLHEIHARMLSSIFSDEPIRIAARAVAKLEGGSPACVLALSETKPKAVEVSGSSSATLKDCSVASNSVQSDAYYMPNSTAYLSADCISTVGEAAIKNPSPSLLDLKVCTGVQENAPKTLDPYADVMEPNLSTAPPCAPVNKFNGPVTIAPQAGNVMRFCGGLTLKGKITFKEDVLYIIDGGDLTITGGEIHGERVTFFFANNATADLAGRPLLDLSAPPTGPYAGLLFFSSRCDLSPASCGEVFKITGNVGSTVQGAVYLPGSAIEFLGNSESTNDCLQVIADKITFTGNSTIKMGSACSGAGTRDILMGQVVKLVE</sequence>